<evidence type="ECO:0000313" key="2">
    <source>
        <dbReference type="Proteomes" id="UP000593576"/>
    </source>
</evidence>
<name>A0A7J9N7K9_GOSSC</name>
<dbReference type="Proteomes" id="UP000593576">
    <property type="component" value="Unassembled WGS sequence"/>
</dbReference>
<dbReference type="AlphaFoldDB" id="A0A7J9N7K9"/>
<evidence type="ECO:0000313" key="1">
    <source>
        <dbReference type="EMBL" id="MBA0879220.1"/>
    </source>
</evidence>
<sequence length="36" mass="4092">MKRFTVEAMTTPEFMGGRVRGSMIISPSREKNAFDL</sequence>
<dbReference type="OrthoDB" id="989156at2759"/>
<comment type="caution">
    <text evidence="1">The sequence shown here is derived from an EMBL/GenBank/DDBJ whole genome shotgun (WGS) entry which is preliminary data.</text>
</comment>
<reference evidence="1 2" key="1">
    <citation type="journal article" date="2019" name="Genome Biol. Evol.">
        <title>Insights into the evolution of the New World diploid cottons (Gossypium, subgenus Houzingenia) based on genome sequencing.</title>
        <authorList>
            <person name="Grover C.E."/>
            <person name="Arick M.A. 2nd"/>
            <person name="Thrash A."/>
            <person name="Conover J.L."/>
            <person name="Sanders W.S."/>
            <person name="Peterson D.G."/>
            <person name="Frelichowski J.E."/>
            <person name="Scheffler J.A."/>
            <person name="Scheffler B.E."/>
            <person name="Wendel J.F."/>
        </authorList>
    </citation>
    <scope>NUCLEOTIDE SEQUENCE [LARGE SCALE GENOMIC DNA]</scope>
    <source>
        <strain evidence="1">1</strain>
        <tissue evidence="1">Leaf</tissue>
    </source>
</reference>
<dbReference type="EMBL" id="JABFAF010274515">
    <property type="protein sequence ID" value="MBA0879220.1"/>
    <property type="molecule type" value="Genomic_DNA"/>
</dbReference>
<proteinExistence type="predicted"/>
<protein>
    <submittedName>
        <fullName evidence="1">Uncharacterized protein</fullName>
    </submittedName>
</protein>
<keyword evidence="2" id="KW-1185">Reference proteome</keyword>
<organism evidence="1 2">
    <name type="scientific">Gossypium schwendimanii</name>
    <name type="common">Cotton</name>
    <dbReference type="NCBI Taxonomy" id="34291"/>
    <lineage>
        <taxon>Eukaryota</taxon>
        <taxon>Viridiplantae</taxon>
        <taxon>Streptophyta</taxon>
        <taxon>Embryophyta</taxon>
        <taxon>Tracheophyta</taxon>
        <taxon>Spermatophyta</taxon>
        <taxon>Magnoliopsida</taxon>
        <taxon>eudicotyledons</taxon>
        <taxon>Gunneridae</taxon>
        <taxon>Pentapetalae</taxon>
        <taxon>rosids</taxon>
        <taxon>malvids</taxon>
        <taxon>Malvales</taxon>
        <taxon>Malvaceae</taxon>
        <taxon>Malvoideae</taxon>
        <taxon>Gossypium</taxon>
    </lineage>
</organism>
<accession>A0A7J9N7K9</accession>
<gene>
    <name evidence="1" type="ORF">Goshw_023227</name>
</gene>